<keyword evidence="2" id="KW-0812">Transmembrane</keyword>
<proteinExistence type="predicted"/>
<evidence type="ECO:0000256" key="2">
    <source>
        <dbReference type="SAM" id="Phobius"/>
    </source>
</evidence>
<dbReference type="EMBL" id="JBHSMG010000002">
    <property type="protein sequence ID" value="MFC5502758.1"/>
    <property type="molecule type" value="Genomic_DNA"/>
</dbReference>
<feature type="transmembrane region" description="Helical" evidence="2">
    <location>
        <begin position="162"/>
        <end position="185"/>
    </location>
</feature>
<comment type="caution">
    <text evidence="3">The sequence shown here is derived from an EMBL/GenBank/DDBJ whole genome shotgun (WGS) entry which is preliminary data.</text>
</comment>
<feature type="region of interest" description="Disordered" evidence="1">
    <location>
        <begin position="1"/>
        <end position="64"/>
    </location>
</feature>
<keyword evidence="2" id="KW-1133">Transmembrane helix</keyword>
<feature type="compositionally biased region" description="Low complexity" evidence="1">
    <location>
        <begin position="42"/>
        <end position="64"/>
    </location>
</feature>
<evidence type="ECO:0000313" key="4">
    <source>
        <dbReference type="Proteomes" id="UP001596039"/>
    </source>
</evidence>
<reference evidence="4" key="1">
    <citation type="journal article" date="2019" name="Int. J. Syst. Evol. Microbiol.">
        <title>The Global Catalogue of Microorganisms (GCM) 10K type strain sequencing project: providing services to taxonomists for standard genome sequencing and annotation.</title>
        <authorList>
            <consortium name="The Broad Institute Genomics Platform"/>
            <consortium name="The Broad Institute Genome Sequencing Center for Infectious Disease"/>
            <person name="Wu L."/>
            <person name="Ma J."/>
        </authorList>
    </citation>
    <scope>NUCLEOTIDE SEQUENCE [LARGE SCALE GENOMIC DNA]</scope>
    <source>
        <strain evidence="4">CGMCC 4.6997</strain>
    </source>
</reference>
<evidence type="ECO:0008006" key="5">
    <source>
        <dbReference type="Google" id="ProtNLM"/>
    </source>
</evidence>
<gene>
    <name evidence="3" type="ORF">ACFPJ4_10960</name>
</gene>
<sequence length="261" mass="26997">MSEQTPTSKPDEADVTAAESVDPNETDTTAAASTPTPEPADEPASAGEAEPAATPVEPVAAATPAAAEPSPQQVVYVQAPVPPKVRGNRVVGVLLALLGAVIFAAVYAAAAAIPISLRYSGSGFSPAFSAFLQDAIFWIPIMMFALGFVVVTVILNRAGWWAHVIGSVVVALFVYFVSIGLLLLVRNVVAMTPSQAASAFGALATNPLLIAAALVAREVSIWMGLAIAARGRRVKARNVEARAAFDREQAEKKAQYGAASS</sequence>
<feature type="transmembrane region" description="Helical" evidence="2">
    <location>
        <begin position="135"/>
        <end position="155"/>
    </location>
</feature>
<dbReference type="Proteomes" id="UP001596039">
    <property type="component" value="Unassembled WGS sequence"/>
</dbReference>
<organism evidence="3 4">
    <name type="scientific">Lysinimonas soli</name>
    <dbReference type="NCBI Taxonomy" id="1074233"/>
    <lineage>
        <taxon>Bacteria</taxon>
        <taxon>Bacillati</taxon>
        <taxon>Actinomycetota</taxon>
        <taxon>Actinomycetes</taxon>
        <taxon>Micrococcales</taxon>
        <taxon>Microbacteriaceae</taxon>
        <taxon>Lysinimonas</taxon>
    </lineage>
</organism>
<name>A0ABW0NS05_9MICO</name>
<accession>A0ABW0NS05</accession>
<feature type="transmembrane region" description="Helical" evidence="2">
    <location>
        <begin position="90"/>
        <end position="115"/>
    </location>
</feature>
<feature type="compositionally biased region" description="Low complexity" evidence="1">
    <location>
        <begin position="26"/>
        <end position="35"/>
    </location>
</feature>
<feature type="transmembrane region" description="Helical" evidence="2">
    <location>
        <begin position="208"/>
        <end position="228"/>
    </location>
</feature>
<evidence type="ECO:0000256" key="1">
    <source>
        <dbReference type="SAM" id="MobiDB-lite"/>
    </source>
</evidence>
<dbReference type="RefSeq" id="WP_386740455.1">
    <property type="nucleotide sequence ID" value="NZ_JBHSMG010000002.1"/>
</dbReference>
<keyword evidence="4" id="KW-1185">Reference proteome</keyword>
<keyword evidence="2" id="KW-0472">Membrane</keyword>
<protein>
    <recommendedName>
        <fullName evidence="5">ABC transporter</fullName>
    </recommendedName>
</protein>
<evidence type="ECO:0000313" key="3">
    <source>
        <dbReference type="EMBL" id="MFC5502758.1"/>
    </source>
</evidence>